<evidence type="ECO:0000256" key="3">
    <source>
        <dbReference type="PROSITE-ProRule" id="PRU00339"/>
    </source>
</evidence>
<dbReference type="SUPFAM" id="SSF48452">
    <property type="entry name" value="TPR-like"/>
    <property type="match status" value="6"/>
</dbReference>
<reference evidence="4 5" key="1">
    <citation type="submission" date="2024-05" db="EMBL/GenBank/DDBJ databases">
        <title>Roseateles sp. DJS-2-20 16S ribosomal RNA gene Genome sequencing and assembly.</title>
        <authorList>
            <person name="Woo H."/>
        </authorList>
    </citation>
    <scope>NUCLEOTIDE SEQUENCE [LARGE SCALE GENOMIC DNA]</scope>
    <source>
        <strain evidence="4 5">DJS-2-20</strain>
    </source>
</reference>
<dbReference type="Pfam" id="PF13432">
    <property type="entry name" value="TPR_16"/>
    <property type="match status" value="6"/>
</dbReference>
<dbReference type="InterPro" id="IPR011990">
    <property type="entry name" value="TPR-like_helical_dom_sf"/>
</dbReference>
<accession>A0ABV0G038</accession>
<dbReference type="PROSITE" id="PS50005">
    <property type="entry name" value="TPR"/>
    <property type="match status" value="1"/>
</dbReference>
<dbReference type="PANTHER" id="PTHR45586">
    <property type="entry name" value="TPR REPEAT-CONTAINING PROTEIN PA4667"/>
    <property type="match status" value="1"/>
</dbReference>
<dbReference type="InterPro" id="IPR051012">
    <property type="entry name" value="CellSynth/LPSAsmb/PSIAsmb"/>
</dbReference>
<name>A0ABV0G038_9BURK</name>
<dbReference type="Gene3D" id="1.25.40.10">
    <property type="entry name" value="Tetratricopeptide repeat domain"/>
    <property type="match status" value="4"/>
</dbReference>
<sequence length="927" mass="100645">MHTGRFRVLVSVLAVTGLMQACDWGSRGDPLEEARRQIAKRDKPAAMITLKEALQKADSAPVRFLLGKTLLDAGQPIEAEVELRKALLQGQAESDVVPELVKALTAMGRADEAIKTYAGKKFDSPAAMAELQVGLAAAWATQGDTPAARRAIDAALQAVPKHPVASAALANMLWSEGKPEAALALIDEVLKQSPQLAQALHAKGVLLRHYKKDIPGAIASQREALKSEPTLVSAHAELLALYYGQGDKAALRAQLDQMRKLMPRSPIAMLFRAQAEYLEGNLRLARDLTQPLLKAKNPDPRALLLAGEIEYRSGAMTLAESYLTRAVNSGPSMDSSRPLLAQIQVRQGHTDKALRTLQPLLDLPEPSANALSIAAEAYLHEGNPAKAQVLLERAARSSPSDPQIRTTMALSRIAQGQAAEGLDALERIASSDKSTFADLALVSVLLRQARLDTALPALVRLEEKDEKSPLASYLRGKVMAAKGDVTAAREAYLKSLKRDETYFPAARALGALDIEAKDLKAAKSRFDAILAKDAGNLYALLAIADLRARMGDPQEAVEETLKQVVAKNPTRVEGRVAYAEYLLRIGKSKEGLQVAQEAVAAIPDDPQLLDVLGRAQRAKGEYLQAVTTFRKLASITPNSPVPQMRLVDLYLERGDRASAIGALRKALDVAPNLLDAQAKQIEFFAAEKRFKEALALAKKIQAARPMDGIGFLLEASVHIDSKQWPAAASALRTSLSKTPSTTAAIRLFDVLGQMQQRDEARRFAAEWEAKHPEDIKFVFQVGTTAMRAGDWPLAEAEFGKVLAVNKEHVNANNNMAWALMNQNKTGALEYAERARKLAPKVPAVMDTYAAALAEAGQIKQAMELQRQVVSMAPDLQDARLTLARIALKAGDLTLARAELDRLAYEGSRYPRQAEVNELLKKLQKSAN</sequence>
<proteinExistence type="predicted"/>
<keyword evidence="1" id="KW-0677">Repeat</keyword>
<comment type="caution">
    <text evidence="4">The sequence shown here is derived from an EMBL/GenBank/DDBJ whole genome shotgun (WGS) entry which is preliminary data.</text>
</comment>
<keyword evidence="2 3" id="KW-0802">TPR repeat</keyword>
<organism evidence="4 5">
    <name type="scientific">Roseateles paludis</name>
    <dbReference type="NCBI Taxonomy" id="3145238"/>
    <lineage>
        <taxon>Bacteria</taxon>
        <taxon>Pseudomonadati</taxon>
        <taxon>Pseudomonadota</taxon>
        <taxon>Betaproteobacteria</taxon>
        <taxon>Burkholderiales</taxon>
        <taxon>Sphaerotilaceae</taxon>
        <taxon>Roseateles</taxon>
    </lineage>
</organism>
<dbReference type="Pfam" id="PF13174">
    <property type="entry name" value="TPR_6"/>
    <property type="match status" value="1"/>
</dbReference>
<dbReference type="InterPro" id="IPR014266">
    <property type="entry name" value="PEP-CTERM_TPR_PrsT"/>
</dbReference>
<evidence type="ECO:0000313" key="4">
    <source>
        <dbReference type="EMBL" id="MEO3691084.1"/>
    </source>
</evidence>
<keyword evidence="5" id="KW-1185">Reference proteome</keyword>
<dbReference type="Pfam" id="PF14559">
    <property type="entry name" value="TPR_19"/>
    <property type="match status" value="2"/>
</dbReference>
<feature type="repeat" description="TPR" evidence="3">
    <location>
        <begin position="606"/>
        <end position="639"/>
    </location>
</feature>
<dbReference type="Proteomes" id="UP001495147">
    <property type="component" value="Unassembled WGS sequence"/>
</dbReference>
<gene>
    <name evidence="4" type="primary">prsT</name>
    <name evidence="4" type="ORF">ABDJ85_06345</name>
</gene>
<dbReference type="PROSITE" id="PS51257">
    <property type="entry name" value="PROKAR_LIPOPROTEIN"/>
    <property type="match status" value="1"/>
</dbReference>
<protein>
    <submittedName>
        <fullName evidence="4">XrtA/PEP-CTERM system TPR-repeat protein PrsT</fullName>
    </submittedName>
</protein>
<dbReference type="SMART" id="SM00028">
    <property type="entry name" value="TPR"/>
    <property type="match status" value="10"/>
</dbReference>
<dbReference type="InterPro" id="IPR019734">
    <property type="entry name" value="TPR_rpt"/>
</dbReference>
<evidence type="ECO:0000256" key="1">
    <source>
        <dbReference type="ARBA" id="ARBA00022737"/>
    </source>
</evidence>
<dbReference type="NCBIfam" id="TIGR02917">
    <property type="entry name" value="PEP_TPR_lipo"/>
    <property type="match status" value="1"/>
</dbReference>
<dbReference type="RefSeq" id="WP_347703927.1">
    <property type="nucleotide sequence ID" value="NZ_JBDPZD010000002.1"/>
</dbReference>
<evidence type="ECO:0000256" key="2">
    <source>
        <dbReference type="ARBA" id="ARBA00022803"/>
    </source>
</evidence>
<dbReference type="PANTHER" id="PTHR45586:SF1">
    <property type="entry name" value="LIPOPOLYSACCHARIDE ASSEMBLY PROTEIN B"/>
    <property type="match status" value="1"/>
</dbReference>
<evidence type="ECO:0000313" key="5">
    <source>
        <dbReference type="Proteomes" id="UP001495147"/>
    </source>
</evidence>
<dbReference type="EMBL" id="JBDPZD010000002">
    <property type="protein sequence ID" value="MEO3691084.1"/>
    <property type="molecule type" value="Genomic_DNA"/>
</dbReference>